<dbReference type="EMBL" id="CP058559">
    <property type="protein sequence ID" value="QNO14933.1"/>
    <property type="molecule type" value="Genomic_DNA"/>
</dbReference>
<reference evidence="2 3" key="1">
    <citation type="submission" date="2020-07" db="EMBL/GenBank/DDBJ databases">
        <title>Alkalicella. sp. LB2 genome.</title>
        <authorList>
            <person name="Postec A."/>
            <person name="Quemeneur M."/>
        </authorList>
    </citation>
    <scope>NUCLEOTIDE SEQUENCE [LARGE SCALE GENOMIC DNA]</scope>
    <source>
        <strain evidence="2 3">LB2</strain>
    </source>
</reference>
<gene>
    <name evidence="2" type="ORF">HYG86_09180</name>
</gene>
<proteinExistence type="predicted"/>
<evidence type="ECO:0000313" key="2">
    <source>
        <dbReference type="EMBL" id="QNO14933.1"/>
    </source>
</evidence>
<dbReference type="GO" id="GO:0003676">
    <property type="term" value="F:nucleic acid binding"/>
    <property type="evidence" value="ECO:0007669"/>
    <property type="project" value="InterPro"/>
</dbReference>
<dbReference type="Pfam" id="PF01844">
    <property type="entry name" value="HNH"/>
    <property type="match status" value="1"/>
</dbReference>
<name>A0A7G9W8C1_ALKCA</name>
<dbReference type="SUPFAM" id="SSF52540">
    <property type="entry name" value="P-loop containing nucleoside triphosphate hydrolases"/>
    <property type="match status" value="1"/>
</dbReference>
<keyword evidence="3" id="KW-1185">Reference proteome</keyword>
<dbReference type="KEGG" id="acae:HYG86_09180"/>
<dbReference type="InterPro" id="IPR003615">
    <property type="entry name" value="HNH_nuc"/>
</dbReference>
<dbReference type="Gene3D" id="1.10.30.50">
    <property type="match status" value="1"/>
</dbReference>
<accession>A0A7G9W8C1</accession>
<dbReference type="RefSeq" id="WP_213165297.1">
    <property type="nucleotide sequence ID" value="NZ_CP058559.1"/>
</dbReference>
<dbReference type="GO" id="GO:0008270">
    <property type="term" value="F:zinc ion binding"/>
    <property type="evidence" value="ECO:0007669"/>
    <property type="project" value="InterPro"/>
</dbReference>
<evidence type="ECO:0000259" key="1">
    <source>
        <dbReference type="Pfam" id="PF01844"/>
    </source>
</evidence>
<sequence>MAKYEILQRFYASDEWQKFRLVIISERGLKCEHCGERVANARQLTLHHIIELTPENVNDAAIALNPNNVLVVHHDCHNKIHKRFGYQNKEKKVYIVYGPPLSGKSRLVERNVNRGDIVVDMDRLYAAVTMLPYYDKPDSLLNNVRGIHNLLIDNTKTRHGKWHNAWIIGGYADRHKRERLANDLGAELIFCDVSKEECISRLKVDEDRQHRADEWIKYIEKWFETYLP</sequence>
<dbReference type="InterPro" id="IPR027417">
    <property type="entry name" value="P-loop_NTPase"/>
</dbReference>
<dbReference type="Gene3D" id="3.40.50.300">
    <property type="entry name" value="P-loop containing nucleotide triphosphate hydrolases"/>
    <property type="match status" value="1"/>
</dbReference>
<dbReference type="GO" id="GO:0004519">
    <property type="term" value="F:endonuclease activity"/>
    <property type="evidence" value="ECO:0007669"/>
    <property type="project" value="InterPro"/>
</dbReference>
<dbReference type="AlphaFoldDB" id="A0A7G9W8C1"/>
<feature type="domain" description="HNH" evidence="1">
    <location>
        <begin position="31"/>
        <end position="83"/>
    </location>
</feature>
<dbReference type="InterPro" id="IPR002711">
    <property type="entry name" value="HNH"/>
</dbReference>
<protein>
    <submittedName>
        <fullName evidence="2">AAA family ATPase</fullName>
    </submittedName>
</protein>
<dbReference type="Proteomes" id="UP000516160">
    <property type="component" value="Chromosome"/>
</dbReference>
<dbReference type="CDD" id="cd00085">
    <property type="entry name" value="HNHc"/>
    <property type="match status" value="1"/>
</dbReference>
<organism evidence="2 3">
    <name type="scientific">Alkalicella caledoniensis</name>
    <dbReference type="NCBI Taxonomy" id="2731377"/>
    <lineage>
        <taxon>Bacteria</taxon>
        <taxon>Bacillati</taxon>
        <taxon>Bacillota</taxon>
        <taxon>Clostridia</taxon>
        <taxon>Eubacteriales</taxon>
        <taxon>Proteinivoracaceae</taxon>
        <taxon>Alkalicella</taxon>
    </lineage>
</organism>
<evidence type="ECO:0000313" key="3">
    <source>
        <dbReference type="Proteomes" id="UP000516160"/>
    </source>
</evidence>